<feature type="transmembrane region" description="Helical" evidence="1">
    <location>
        <begin position="132"/>
        <end position="151"/>
    </location>
</feature>
<evidence type="ECO:0000313" key="3">
    <source>
        <dbReference type="Proteomes" id="UP000009227"/>
    </source>
</evidence>
<organism evidence="3">
    <name type="scientific">Methanotorris igneus (strain DSM 5666 / JCM 11834 / Kol 5)</name>
    <dbReference type="NCBI Taxonomy" id="880724"/>
    <lineage>
        <taxon>Archaea</taxon>
        <taxon>Methanobacteriati</taxon>
        <taxon>Methanobacteriota</taxon>
        <taxon>Methanomada group</taxon>
        <taxon>Methanococci</taxon>
        <taxon>Methanococcales</taxon>
        <taxon>Methanocaldococcaceae</taxon>
        <taxon>Methanotorris</taxon>
    </lineage>
</organism>
<keyword evidence="1" id="KW-0812">Transmembrane</keyword>
<keyword evidence="3" id="KW-1185">Reference proteome</keyword>
<feature type="transmembrane region" description="Helical" evidence="1">
    <location>
        <begin position="108"/>
        <end position="126"/>
    </location>
</feature>
<dbReference type="Proteomes" id="UP000009227">
    <property type="component" value="Chromosome"/>
</dbReference>
<evidence type="ECO:0000256" key="1">
    <source>
        <dbReference type="SAM" id="Phobius"/>
    </source>
</evidence>
<reference evidence="2 3" key="1">
    <citation type="submission" date="2011-05" db="EMBL/GenBank/DDBJ databases">
        <title>Complete sequence of Methanotorris igneus Kol 5.</title>
        <authorList>
            <consortium name="US DOE Joint Genome Institute"/>
            <person name="Lucas S."/>
            <person name="Han J."/>
            <person name="Lapidus A."/>
            <person name="Cheng J.-F."/>
            <person name="Goodwin L."/>
            <person name="Pitluck S."/>
            <person name="Peters L."/>
            <person name="Mikhailova N."/>
            <person name="Chertkov O."/>
            <person name="Han C."/>
            <person name="Tapia R."/>
            <person name="Land M."/>
            <person name="Hauser L."/>
            <person name="Kyrpides N."/>
            <person name="Ivanova N."/>
            <person name="Pagani I."/>
            <person name="Sieprawska-Lupa M."/>
            <person name="Whitman W."/>
            <person name="Woyke T."/>
        </authorList>
    </citation>
    <scope>NUCLEOTIDE SEQUENCE [LARGE SCALE GENOMIC DNA]</scope>
    <source>
        <strain evidence="3">DSM 5666 / JCM 11834 / Kol 5</strain>
    </source>
</reference>
<gene>
    <name evidence="2" type="ordered locus">Metig_0718</name>
</gene>
<keyword evidence="1" id="KW-1133">Transmembrane helix</keyword>
<dbReference type="HOGENOM" id="CLU_1222530_0_0_2"/>
<keyword evidence="1" id="KW-0472">Membrane</keyword>
<feature type="transmembrane region" description="Helical" evidence="1">
    <location>
        <begin position="24"/>
        <end position="45"/>
    </location>
</feature>
<proteinExistence type="predicted"/>
<feature type="transmembrane region" description="Helical" evidence="1">
    <location>
        <begin position="57"/>
        <end position="75"/>
    </location>
</feature>
<accession>F6BCQ7</accession>
<sequence length="226" mass="27461">MWGVRMKDKLYHYFISYFLDKFKYISPILYILTIWLILKISSIIIDTFNFSLNEFVVYWWIVIILIIMTVSSFILDKIYKILKKYGVESSIDKGKFLKEKWLFYPLKWYLLWFLIFIDIYVLIYLQNEIISFIPQYWCNFIIWCAFIISIAQISPIKITFYSNGVNIGGRFYNYNQIKILDKKHKKVVFINNIPKYVFFDKNKYINYIFKLNNLENILITNESGND</sequence>
<name>F6BCQ7_METIK</name>
<protein>
    <submittedName>
        <fullName evidence="2">Uncharacterized protein</fullName>
    </submittedName>
</protein>
<dbReference type="EMBL" id="CP002737">
    <property type="protein sequence ID" value="AEF96268.1"/>
    <property type="molecule type" value="Genomic_DNA"/>
</dbReference>
<dbReference type="STRING" id="880724.Metig_0718"/>
<dbReference type="AlphaFoldDB" id="F6BCQ7"/>
<evidence type="ECO:0000313" key="2">
    <source>
        <dbReference type="EMBL" id="AEF96268.1"/>
    </source>
</evidence>
<dbReference type="KEGG" id="mig:Metig_0718"/>